<accession>A0ABT6CWD3</accession>
<sequence length="508" mass="52131">MSTVTETGTAGRAGEIVRFTRRSARRYNRSRTSLPDLFVDVYVSVLALGCAVALAVSFVLALRGEFAQRSTTDHGLIADPVLVLPSQALEVLLTFAALAGVVVLGRRLGPLAVGGPESTWWLSLPVDRRPMVWDPFLRRTVLAGVGAALAYAPVSVLGALDRTALSHAYAAATFGALVVAVVGIAALLQGRPQSVGLKVAAGGLVVAGALATVLLPSAWSFGVGLVIASALLVLVSSRAGFVPGGELTRAGAVSGHIGSSLYFMDSNELFRAVRAESRTAYRRGARFFARPTRAPLAALLRADVVAFLRLHPTPTTAVLWLVACVAVMLVDGGMPVFVQLGAVVLAGCAAASGLGTVARRAALVPELDGLVPVNPALVRASRAVMPAATMVLWMALLGGVLVVLGAAGPMLIVVSALAGIGMGAGTVRGASRPATDWSAPPVETPFGPVPRAQLAALLRGVDVTVLSLMPVVLTLYLGVVALPVLVVQAVISGVVFLVVAMTNPHSDG</sequence>
<evidence type="ECO:0000256" key="1">
    <source>
        <dbReference type="SAM" id="Phobius"/>
    </source>
</evidence>
<feature type="transmembrane region" description="Helical" evidence="1">
    <location>
        <begin position="195"/>
        <end position="215"/>
    </location>
</feature>
<feature type="transmembrane region" description="Helical" evidence="1">
    <location>
        <begin position="141"/>
        <end position="160"/>
    </location>
</feature>
<dbReference type="RefSeq" id="WP_277358665.1">
    <property type="nucleotide sequence ID" value="NZ_JAROKN010000025.1"/>
</dbReference>
<comment type="caution">
    <text evidence="2">The sequence shown here is derived from an EMBL/GenBank/DDBJ whole genome shotgun (WGS) entry which is preliminary data.</text>
</comment>
<evidence type="ECO:0000313" key="2">
    <source>
        <dbReference type="EMBL" id="MDF9278188.1"/>
    </source>
</evidence>
<protein>
    <submittedName>
        <fullName evidence="2">DUF6297 family protein</fullName>
    </submittedName>
</protein>
<feature type="transmembrane region" description="Helical" evidence="1">
    <location>
        <begin position="166"/>
        <end position="188"/>
    </location>
</feature>
<dbReference type="Proteomes" id="UP001220456">
    <property type="component" value="Unassembled WGS sequence"/>
</dbReference>
<organism evidence="2 3">
    <name type="scientific">Arthrobacter vasquezii</name>
    <dbReference type="NCBI Taxonomy" id="2977629"/>
    <lineage>
        <taxon>Bacteria</taxon>
        <taxon>Bacillati</taxon>
        <taxon>Actinomycetota</taxon>
        <taxon>Actinomycetes</taxon>
        <taxon>Micrococcales</taxon>
        <taxon>Micrococcaceae</taxon>
        <taxon>Arthrobacter</taxon>
    </lineage>
</organism>
<feature type="transmembrane region" description="Helical" evidence="1">
    <location>
        <begin position="82"/>
        <end position="104"/>
    </location>
</feature>
<feature type="transmembrane region" description="Helical" evidence="1">
    <location>
        <begin position="310"/>
        <end position="330"/>
    </location>
</feature>
<name>A0ABT6CWD3_9MICC</name>
<proteinExistence type="predicted"/>
<dbReference type="Pfam" id="PF19814">
    <property type="entry name" value="DUF6297"/>
    <property type="match status" value="1"/>
</dbReference>
<keyword evidence="3" id="KW-1185">Reference proteome</keyword>
<evidence type="ECO:0000313" key="3">
    <source>
        <dbReference type="Proteomes" id="UP001220456"/>
    </source>
</evidence>
<reference evidence="2 3" key="1">
    <citation type="journal article" date="2023" name="Int. J. Syst. Evol. Microbiol.">
        <title>Arthrobacter vasquezii sp. nov., isolated from a soil sample from Union Glacier, Antarctica.</title>
        <authorList>
            <person name="Valenzuela-Ibaceta F."/>
            <person name="Carrasco V."/>
            <person name="Lagos-Moraga S."/>
            <person name="Dietz-Vargas C."/>
            <person name="Navarro C.A."/>
            <person name="Perez-Donoso J.M."/>
        </authorList>
    </citation>
    <scope>NUCLEOTIDE SEQUENCE [LARGE SCALE GENOMIC DNA]</scope>
    <source>
        <strain evidence="2 3">EH-1B-1</strain>
    </source>
</reference>
<dbReference type="InterPro" id="IPR046264">
    <property type="entry name" value="DUF6297"/>
</dbReference>
<gene>
    <name evidence="2" type="ORF">P4U43_10340</name>
</gene>
<feature type="transmembrane region" description="Helical" evidence="1">
    <location>
        <begin position="221"/>
        <end position="241"/>
    </location>
</feature>
<dbReference type="EMBL" id="JAROKN010000025">
    <property type="protein sequence ID" value="MDF9278188.1"/>
    <property type="molecule type" value="Genomic_DNA"/>
</dbReference>
<feature type="transmembrane region" description="Helical" evidence="1">
    <location>
        <begin position="336"/>
        <end position="357"/>
    </location>
</feature>
<feature type="transmembrane region" description="Helical" evidence="1">
    <location>
        <begin position="37"/>
        <end position="62"/>
    </location>
</feature>
<keyword evidence="1" id="KW-0472">Membrane</keyword>
<feature type="transmembrane region" description="Helical" evidence="1">
    <location>
        <begin position="475"/>
        <end position="500"/>
    </location>
</feature>
<feature type="transmembrane region" description="Helical" evidence="1">
    <location>
        <begin position="391"/>
        <end position="418"/>
    </location>
</feature>
<keyword evidence="1" id="KW-0812">Transmembrane</keyword>
<keyword evidence="1" id="KW-1133">Transmembrane helix</keyword>